<feature type="compositionally biased region" description="Basic residues" evidence="3">
    <location>
        <begin position="1006"/>
        <end position="1018"/>
    </location>
</feature>
<dbReference type="AlphaFoldDB" id="A0A9Q0EL85"/>
<protein>
    <recommendedName>
        <fullName evidence="4">Death domain-containing protein</fullName>
    </recommendedName>
</protein>
<feature type="region of interest" description="Disordered" evidence="3">
    <location>
        <begin position="499"/>
        <end position="552"/>
    </location>
</feature>
<dbReference type="PROSITE" id="PS50017">
    <property type="entry name" value="DEATH_DOMAIN"/>
    <property type="match status" value="1"/>
</dbReference>
<evidence type="ECO:0000256" key="3">
    <source>
        <dbReference type="SAM" id="MobiDB-lite"/>
    </source>
</evidence>
<dbReference type="InterPro" id="IPR051165">
    <property type="entry name" value="Multifunctional_ANK_Repeat"/>
</dbReference>
<feature type="compositionally biased region" description="Basic and acidic residues" evidence="3">
    <location>
        <begin position="920"/>
        <end position="932"/>
    </location>
</feature>
<dbReference type="GO" id="GO:0007165">
    <property type="term" value="P:signal transduction"/>
    <property type="evidence" value="ECO:0007669"/>
    <property type="project" value="InterPro"/>
</dbReference>
<dbReference type="Proteomes" id="UP001148018">
    <property type="component" value="Unassembled WGS sequence"/>
</dbReference>
<feature type="compositionally biased region" description="Acidic residues" evidence="3">
    <location>
        <begin position="254"/>
        <end position="270"/>
    </location>
</feature>
<dbReference type="SMART" id="SM00005">
    <property type="entry name" value="DEATH"/>
    <property type="match status" value="1"/>
</dbReference>
<feature type="region of interest" description="Disordered" evidence="3">
    <location>
        <begin position="860"/>
        <end position="1018"/>
    </location>
</feature>
<comment type="caution">
    <text evidence="5">The sequence shown here is derived from an EMBL/GenBank/DDBJ whole genome shotgun (WGS) entry which is preliminary data.</text>
</comment>
<organism evidence="5 6">
    <name type="scientific">Muraenolepis orangiensis</name>
    <name type="common">Patagonian moray cod</name>
    <dbReference type="NCBI Taxonomy" id="630683"/>
    <lineage>
        <taxon>Eukaryota</taxon>
        <taxon>Metazoa</taxon>
        <taxon>Chordata</taxon>
        <taxon>Craniata</taxon>
        <taxon>Vertebrata</taxon>
        <taxon>Euteleostomi</taxon>
        <taxon>Actinopterygii</taxon>
        <taxon>Neopterygii</taxon>
        <taxon>Teleostei</taxon>
        <taxon>Neoteleostei</taxon>
        <taxon>Acanthomorphata</taxon>
        <taxon>Zeiogadaria</taxon>
        <taxon>Gadariae</taxon>
        <taxon>Gadiformes</taxon>
        <taxon>Muraenolepidoidei</taxon>
        <taxon>Muraenolepididae</taxon>
        <taxon>Muraenolepis</taxon>
    </lineage>
</organism>
<accession>A0A9Q0EL85</accession>
<feature type="compositionally biased region" description="Basic and acidic residues" evidence="3">
    <location>
        <begin position="170"/>
        <end position="186"/>
    </location>
</feature>
<keyword evidence="1" id="KW-0677">Repeat</keyword>
<sequence>MTKEDLKGIKTLPVYVGVQVGRQAEREAKGGLYTAKQKSGMALSPTSPDDDTLEQVSFIDSSGKSPITPETPSSEEVSYDLTARTPDEFGDFLPGNTSPIMEVSEDSEEEDKCKSSFSFKEALLRKPDRKTVEANQADVYNSNQEEIKTIDNQTESESYFNKQDTSDNANEYKTEQEQQTLSKDKGVAYIEFPPPPPLDSASEQSDVERKGSGSCASSGTETEMMEVNLQEEHDRYLLTEPIIRIQPPTPVLTDADDSQSNPEDDREDESIFQPIPRKDPTSPEEEKDKKGSKPKRHDKNGNNKEPNGGGNGSNGSKSLNGKEGEDYDCEQNGNDQSITDCSIASTAEFSHDTDATEIDSLDGYELQDEDDGLCEQADSRLFGHPDSRRDVWATDTFRSTDRSFPPTKLEVIEEEKSPEECLKIDSQNGSPSGGEKTEDVCKDGDKKPEQKPSDKEGFSDTYFSYKLEEEFNSTFKTVATKGLDFDPWPSKGEEDVVVDMEEPRDSNDEPKPFGLAADDQSQATTPDTTPPRTPTDDSTPTSEPNPFPFHEGKMFEMTRSGAIDMSKRDMVEERLQFFQIGPQSPCERTDLRMAIVADHLGLSWTELARELDFSVEEINHIRVENPNSLTAQSFMLLKKWVHRDGKNATTDTLTAVLTKINRLDIVTLLEGPIFDYGNISGTRCFADDNAVFLDQCDGYQSIDLEMQTPTTLNYQPPTPLRSDDFFGEGEPSVDSDPSWFSPATRPSDLSLAQTTQGASNGEPRAAVAVEAPPTAVPEDTALSRKSQGQEEGGAVSREGPDNERQAFAGSAQLEELAQVFQEQETAVSAQCCPLEEHAGITAPASVPVEKIRSLLEDIKLEEGGSGDEEMTEERVNAILDQVRQAEKDMCSVPGWQSDKTATSSPAATEAPKPQDGSPGSRDKTTAQKKTCDEEQAGASTSKKKHHHTQHNNQGAARDNTSSSDEETTVTTKVYRRRVILKGEQARNIPGESVTEEQFIDDDGHLVTRKGRKKEKGQS</sequence>
<feature type="compositionally biased region" description="Basic and acidic residues" evidence="3">
    <location>
        <begin position="501"/>
        <end position="511"/>
    </location>
</feature>
<feature type="region of interest" description="Disordered" evidence="3">
    <location>
        <begin position="59"/>
        <end position="78"/>
    </location>
</feature>
<feature type="compositionally biased region" description="Polar residues" evidence="3">
    <location>
        <begin position="750"/>
        <end position="759"/>
    </location>
</feature>
<name>A0A9Q0EL85_9TELE</name>
<evidence type="ECO:0000313" key="5">
    <source>
        <dbReference type="EMBL" id="KAJ3607520.1"/>
    </source>
</evidence>
<feature type="compositionally biased region" description="Basic and acidic residues" evidence="3">
    <location>
        <begin position="435"/>
        <end position="458"/>
    </location>
</feature>
<feature type="region of interest" description="Disordered" evidence="3">
    <location>
        <begin position="143"/>
        <end position="459"/>
    </location>
</feature>
<evidence type="ECO:0000256" key="1">
    <source>
        <dbReference type="ARBA" id="ARBA00022737"/>
    </source>
</evidence>
<dbReference type="InterPro" id="IPR000488">
    <property type="entry name" value="Death_dom"/>
</dbReference>
<reference evidence="5" key="1">
    <citation type="submission" date="2022-07" db="EMBL/GenBank/DDBJ databases">
        <title>Chromosome-level genome of Muraenolepis orangiensis.</title>
        <authorList>
            <person name="Kim J."/>
        </authorList>
    </citation>
    <scope>NUCLEOTIDE SEQUENCE</scope>
    <source>
        <strain evidence="5">KU_S4_2022</strain>
        <tissue evidence="5">Muscle</tissue>
    </source>
</reference>
<evidence type="ECO:0000313" key="6">
    <source>
        <dbReference type="Proteomes" id="UP001148018"/>
    </source>
</evidence>
<feature type="compositionally biased region" description="Polar residues" evidence="3">
    <location>
        <begin position="59"/>
        <end position="76"/>
    </location>
</feature>
<proteinExistence type="predicted"/>
<feature type="region of interest" description="Disordered" evidence="3">
    <location>
        <begin position="85"/>
        <end position="112"/>
    </location>
</feature>
<evidence type="ECO:0000256" key="2">
    <source>
        <dbReference type="ARBA" id="ARBA00023043"/>
    </source>
</evidence>
<feature type="compositionally biased region" description="Basic and acidic residues" evidence="3">
    <location>
        <begin position="377"/>
        <end position="392"/>
    </location>
</feature>
<feature type="compositionally biased region" description="Acidic residues" evidence="3">
    <location>
        <begin position="355"/>
        <end position="373"/>
    </location>
</feature>
<dbReference type="Gene3D" id="1.10.533.10">
    <property type="entry name" value="Death Domain, Fas"/>
    <property type="match status" value="1"/>
</dbReference>
<feature type="compositionally biased region" description="Low complexity" evidence="3">
    <location>
        <begin position="899"/>
        <end position="913"/>
    </location>
</feature>
<dbReference type="FunFam" id="1.10.533.10:FF:000002">
    <property type="entry name" value="Ankyrin-3 isoform 2"/>
    <property type="match status" value="1"/>
</dbReference>
<dbReference type="OrthoDB" id="20872at2759"/>
<dbReference type="EMBL" id="JANIIK010000040">
    <property type="protein sequence ID" value="KAJ3607520.1"/>
    <property type="molecule type" value="Genomic_DNA"/>
</dbReference>
<dbReference type="PANTHER" id="PTHR24123">
    <property type="entry name" value="ANKYRIN REPEAT-CONTAINING"/>
    <property type="match status" value="1"/>
</dbReference>
<feature type="compositionally biased region" description="Basic and acidic residues" evidence="3">
    <location>
        <begin position="276"/>
        <end position="291"/>
    </location>
</feature>
<feature type="compositionally biased region" description="Basic and acidic residues" evidence="3">
    <location>
        <begin position="410"/>
        <end position="423"/>
    </location>
</feature>
<feature type="region of interest" description="Disordered" evidence="3">
    <location>
        <begin position="709"/>
        <end position="802"/>
    </location>
</feature>
<dbReference type="InterPro" id="IPR011029">
    <property type="entry name" value="DEATH-like_dom_sf"/>
</dbReference>
<keyword evidence="6" id="KW-1185">Reference proteome</keyword>
<feature type="compositionally biased region" description="Low complexity" evidence="3">
    <location>
        <begin position="762"/>
        <end position="778"/>
    </location>
</feature>
<feature type="compositionally biased region" description="Polar residues" evidence="3">
    <location>
        <begin position="143"/>
        <end position="169"/>
    </location>
</feature>
<gene>
    <name evidence="5" type="ORF">NHX12_024571</name>
</gene>
<keyword evidence="2" id="KW-0040">ANK repeat</keyword>
<dbReference type="SUPFAM" id="SSF47986">
    <property type="entry name" value="DEATH domain"/>
    <property type="match status" value="1"/>
</dbReference>
<feature type="compositionally biased region" description="Polar residues" evidence="3">
    <location>
        <begin position="331"/>
        <end position="348"/>
    </location>
</feature>
<evidence type="ECO:0000259" key="4">
    <source>
        <dbReference type="PROSITE" id="PS50017"/>
    </source>
</evidence>
<dbReference type="Pfam" id="PF00531">
    <property type="entry name" value="Death"/>
    <property type="match status" value="1"/>
</dbReference>
<feature type="domain" description="Death" evidence="4">
    <location>
        <begin position="589"/>
        <end position="673"/>
    </location>
</feature>
<dbReference type="PANTHER" id="PTHR24123:SF141">
    <property type="entry name" value="ANKYRIN 2, ISOFORM U"/>
    <property type="match status" value="1"/>
</dbReference>